<evidence type="ECO:0000256" key="3">
    <source>
        <dbReference type="ARBA" id="ARBA00022630"/>
    </source>
</evidence>
<comment type="cofactor">
    <cofactor evidence="1">
        <name>FAD</name>
        <dbReference type="ChEBI" id="CHEBI:57692"/>
    </cofactor>
</comment>
<protein>
    <recommendedName>
        <fullName evidence="6">FAD-binding PCMH-type domain-containing protein</fullName>
    </recommendedName>
</protein>
<dbReference type="InterPro" id="IPR036318">
    <property type="entry name" value="FAD-bd_PCMH-like_sf"/>
</dbReference>
<keyword evidence="5" id="KW-0560">Oxidoreductase</keyword>
<dbReference type="Proteomes" id="UP001465976">
    <property type="component" value="Unassembled WGS sequence"/>
</dbReference>
<dbReference type="Gene3D" id="3.30.465.10">
    <property type="match status" value="1"/>
</dbReference>
<dbReference type="PANTHER" id="PTHR42973:SF39">
    <property type="entry name" value="FAD-BINDING PCMH-TYPE DOMAIN-CONTAINING PROTEIN"/>
    <property type="match status" value="1"/>
</dbReference>
<dbReference type="InterPro" id="IPR016166">
    <property type="entry name" value="FAD-bd_PCMH"/>
</dbReference>
<dbReference type="Pfam" id="PF01565">
    <property type="entry name" value="FAD_binding_4"/>
    <property type="match status" value="1"/>
</dbReference>
<dbReference type="EMBL" id="JBAHYK010000833">
    <property type="protein sequence ID" value="KAL0571038.1"/>
    <property type="molecule type" value="Genomic_DNA"/>
</dbReference>
<keyword evidence="3" id="KW-0285">Flavoprotein</keyword>
<feature type="domain" description="FAD-binding PCMH-type" evidence="6">
    <location>
        <begin position="34"/>
        <end position="204"/>
    </location>
</feature>
<dbReference type="Gene3D" id="3.40.462.20">
    <property type="match status" value="1"/>
</dbReference>
<evidence type="ECO:0000313" key="8">
    <source>
        <dbReference type="Proteomes" id="UP001465976"/>
    </source>
</evidence>
<dbReference type="InterPro" id="IPR016169">
    <property type="entry name" value="FAD-bd_PCMH_sub2"/>
</dbReference>
<dbReference type="Pfam" id="PF08031">
    <property type="entry name" value="BBE"/>
    <property type="match status" value="1"/>
</dbReference>
<dbReference type="Gene3D" id="3.30.43.10">
    <property type="entry name" value="Uridine Diphospho-n-acetylenolpyruvylglucosamine Reductase, domain 2"/>
    <property type="match status" value="1"/>
</dbReference>
<evidence type="ECO:0000313" key="7">
    <source>
        <dbReference type="EMBL" id="KAL0571038.1"/>
    </source>
</evidence>
<organism evidence="7 8">
    <name type="scientific">Marasmius crinis-equi</name>
    <dbReference type="NCBI Taxonomy" id="585013"/>
    <lineage>
        <taxon>Eukaryota</taxon>
        <taxon>Fungi</taxon>
        <taxon>Dikarya</taxon>
        <taxon>Basidiomycota</taxon>
        <taxon>Agaricomycotina</taxon>
        <taxon>Agaricomycetes</taxon>
        <taxon>Agaricomycetidae</taxon>
        <taxon>Agaricales</taxon>
        <taxon>Marasmiineae</taxon>
        <taxon>Marasmiaceae</taxon>
        <taxon>Marasmius</taxon>
    </lineage>
</organism>
<comment type="caution">
    <text evidence="7">The sequence shown here is derived from an EMBL/GenBank/DDBJ whole genome shotgun (WGS) entry which is preliminary data.</text>
</comment>
<evidence type="ECO:0000256" key="1">
    <source>
        <dbReference type="ARBA" id="ARBA00001974"/>
    </source>
</evidence>
<keyword evidence="4" id="KW-0274">FAD</keyword>
<comment type="similarity">
    <text evidence="2">Belongs to the oxygen-dependent FAD-linked oxidoreductase family.</text>
</comment>
<accession>A0ABR3F714</accession>
<dbReference type="InterPro" id="IPR016167">
    <property type="entry name" value="FAD-bd_PCMH_sub1"/>
</dbReference>
<name>A0ABR3F714_9AGAR</name>
<dbReference type="InterPro" id="IPR012951">
    <property type="entry name" value="BBE"/>
</dbReference>
<reference evidence="7 8" key="1">
    <citation type="submission" date="2024-02" db="EMBL/GenBank/DDBJ databases">
        <title>A draft genome for the cacao thread blight pathogen Marasmius crinis-equi.</title>
        <authorList>
            <person name="Cohen S.P."/>
            <person name="Baruah I.K."/>
            <person name="Amoako-Attah I."/>
            <person name="Bukari Y."/>
            <person name="Meinhardt L.W."/>
            <person name="Bailey B.A."/>
        </authorList>
    </citation>
    <scope>NUCLEOTIDE SEQUENCE [LARGE SCALE GENOMIC DNA]</scope>
    <source>
        <strain evidence="7 8">GH-76</strain>
    </source>
</reference>
<dbReference type="SUPFAM" id="SSF56176">
    <property type="entry name" value="FAD-binding/transporter-associated domain-like"/>
    <property type="match status" value="1"/>
</dbReference>
<dbReference type="InterPro" id="IPR006094">
    <property type="entry name" value="Oxid_FAD_bind_N"/>
</dbReference>
<dbReference type="InterPro" id="IPR050416">
    <property type="entry name" value="FAD-linked_Oxidoreductase"/>
</dbReference>
<evidence type="ECO:0000259" key="6">
    <source>
        <dbReference type="PROSITE" id="PS51387"/>
    </source>
</evidence>
<keyword evidence="8" id="KW-1185">Reference proteome</keyword>
<dbReference type="PANTHER" id="PTHR42973">
    <property type="entry name" value="BINDING OXIDOREDUCTASE, PUTATIVE (AFU_ORTHOLOGUE AFUA_1G17690)-RELATED"/>
    <property type="match status" value="1"/>
</dbReference>
<evidence type="ECO:0000256" key="5">
    <source>
        <dbReference type="ARBA" id="ARBA00023002"/>
    </source>
</evidence>
<proteinExistence type="inferred from homology"/>
<gene>
    <name evidence="7" type="ORF">V5O48_010917</name>
</gene>
<evidence type="ECO:0000256" key="4">
    <source>
        <dbReference type="ARBA" id="ARBA00022827"/>
    </source>
</evidence>
<sequence length="466" mass="51122">MEDQLLKDLGFTGAIFTPTSPAYGTANQRYSHNAILRPTYILQPRDIPDLPRAIQFARSQKLEIAVKGGGAFHYAAASSNGGVVIDLAKMDQVVVSEDKKSVSVGGGAKWGDVYAETDKHGVVPVGGDVHFVGVGGYTLGGGYSRMSGKYGLGIDNILKATVVLADGKIVETSEESEPDLFWAIRGGVNQFGIVAELVLKLYPMPGPVTVGPVVFPGTQFKEVLAATHEHLENHDPSTKLILMFARAPPDFHPAILILPYIENNSTPPDTVLAPFRELARPVFEDIQTVDTFTAVSHAIDKALEGAPPRVLMGGALFSALWDDTFTETWVEWVKFTEQPEFRFSALLWEFGHPEKIAEKKVEDTAFAARDPHYYFVVCPRYAEASDDQKAAEWASKLSSRVSQAQVEKTGKKLPTPASFALSPEAVSVEDMYGENLPRLRQLKAKYDPEKVWNRGWVIEPGEHFGF</sequence>
<dbReference type="PROSITE" id="PS51387">
    <property type="entry name" value="FAD_PCMH"/>
    <property type="match status" value="1"/>
</dbReference>
<evidence type="ECO:0000256" key="2">
    <source>
        <dbReference type="ARBA" id="ARBA00005466"/>
    </source>
</evidence>